<evidence type="ECO:0000313" key="1">
    <source>
        <dbReference type="EMBL" id="KAF3496274.1"/>
    </source>
</evidence>
<accession>A0ABQ7AET8</accession>
<reference evidence="1 2" key="1">
    <citation type="journal article" date="2020" name="BMC Genomics">
        <title>Intraspecific diversification of the crop wild relative Brassica cretica Lam. using demographic model selection.</title>
        <authorList>
            <person name="Kioukis A."/>
            <person name="Michalopoulou V.A."/>
            <person name="Briers L."/>
            <person name="Pirintsos S."/>
            <person name="Studholme D.J."/>
            <person name="Pavlidis P."/>
            <person name="Sarris P.F."/>
        </authorList>
    </citation>
    <scope>NUCLEOTIDE SEQUENCE [LARGE SCALE GENOMIC DNA]</scope>
    <source>
        <strain evidence="2">cv. PFS-1207/04</strain>
    </source>
</reference>
<name>A0ABQ7AET8_BRACR</name>
<gene>
    <name evidence="1" type="ORF">DY000_02055140</name>
</gene>
<keyword evidence="2" id="KW-1185">Reference proteome</keyword>
<sequence length="115" mass="12893">MSGFLSSSYTKLMSLLGFASLHHQFTKLLSLKLSQAHSVSGKPRLKLRLSSLINLLCRFKSSSPIHQASLTQALPSSLCFWSQARKLTLSMAIDVSSDPFLFAFMYRNVFRLYGT</sequence>
<organism evidence="1 2">
    <name type="scientific">Brassica cretica</name>
    <name type="common">Mustard</name>
    <dbReference type="NCBI Taxonomy" id="69181"/>
    <lineage>
        <taxon>Eukaryota</taxon>
        <taxon>Viridiplantae</taxon>
        <taxon>Streptophyta</taxon>
        <taxon>Embryophyta</taxon>
        <taxon>Tracheophyta</taxon>
        <taxon>Spermatophyta</taxon>
        <taxon>Magnoliopsida</taxon>
        <taxon>eudicotyledons</taxon>
        <taxon>Gunneridae</taxon>
        <taxon>Pentapetalae</taxon>
        <taxon>rosids</taxon>
        <taxon>malvids</taxon>
        <taxon>Brassicales</taxon>
        <taxon>Brassicaceae</taxon>
        <taxon>Brassiceae</taxon>
        <taxon>Brassica</taxon>
    </lineage>
</organism>
<dbReference type="EMBL" id="QGKV02002055">
    <property type="protein sequence ID" value="KAF3496274.1"/>
    <property type="molecule type" value="Genomic_DNA"/>
</dbReference>
<protein>
    <submittedName>
        <fullName evidence="1">Uncharacterized protein</fullName>
    </submittedName>
</protein>
<evidence type="ECO:0000313" key="2">
    <source>
        <dbReference type="Proteomes" id="UP000266723"/>
    </source>
</evidence>
<proteinExistence type="predicted"/>
<dbReference type="Proteomes" id="UP000266723">
    <property type="component" value="Unassembled WGS sequence"/>
</dbReference>
<comment type="caution">
    <text evidence="1">The sequence shown here is derived from an EMBL/GenBank/DDBJ whole genome shotgun (WGS) entry which is preliminary data.</text>
</comment>